<reference evidence="1" key="1">
    <citation type="submission" date="2011-05" db="EMBL/GenBank/DDBJ databases">
        <title>Unity in variety -- the pan-genome of the Chlamydiae.</title>
        <authorList>
            <person name="Collingro A."/>
            <person name="Tischler P."/>
            <person name="Weinmaier T."/>
            <person name="Penz T."/>
            <person name="Heinz E."/>
            <person name="Brunham R.C."/>
            <person name="Read T.D."/>
            <person name="Bavoil P.M."/>
            <person name="Sachse K."/>
            <person name="Kahane S."/>
            <person name="Friedman M.G."/>
            <person name="Rattei T."/>
            <person name="Myers G.S.A."/>
            <person name="Horn M."/>
        </authorList>
    </citation>
    <scope>NUCLEOTIDE SEQUENCE</scope>
    <source>
        <strain evidence="1">2032/99</strain>
    </source>
</reference>
<name>F8LA82_9BACT</name>
<organism evidence="1">
    <name type="scientific">Waddlia chondrophila 2032/99</name>
    <dbReference type="NCBI Taxonomy" id="765953"/>
    <lineage>
        <taxon>Bacteria</taxon>
        <taxon>Pseudomonadati</taxon>
        <taxon>Chlamydiota</taxon>
        <taxon>Chlamydiia</taxon>
        <taxon>Parachlamydiales</taxon>
        <taxon>Waddliaceae</taxon>
        <taxon>Waddlia</taxon>
    </lineage>
</organism>
<proteinExistence type="predicted"/>
<evidence type="ECO:0000313" key="1">
    <source>
        <dbReference type="EMBL" id="CCB90390.1"/>
    </source>
</evidence>
<dbReference type="EMBL" id="FR872605">
    <property type="protein sequence ID" value="CCB90390.1"/>
    <property type="molecule type" value="Genomic_DNA"/>
</dbReference>
<accession>F8LA82</accession>
<gene>
    <name evidence="1" type="ORF">WCH_CR16460</name>
</gene>
<dbReference type="AlphaFoldDB" id="F8LA82"/>
<protein>
    <submittedName>
        <fullName evidence="1">Uncharacterized protein</fullName>
    </submittedName>
</protein>
<sequence length="45" mass="5168">MGYQISLCQFQNNSLSERLLEGKHVALLDELTEHRAVSQKASFQF</sequence>